<dbReference type="EMBL" id="QGDO01000003">
    <property type="protein sequence ID" value="PWJ41779.1"/>
    <property type="molecule type" value="Genomic_DNA"/>
</dbReference>
<evidence type="ECO:0000313" key="2">
    <source>
        <dbReference type="Proteomes" id="UP000245535"/>
    </source>
</evidence>
<name>A0A315Z9A1_SEDFL</name>
<organism evidence="1 2">
    <name type="scientific">Sediminitomix flava</name>
    <dbReference type="NCBI Taxonomy" id="379075"/>
    <lineage>
        <taxon>Bacteria</taxon>
        <taxon>Pseudomonadati</taxon>
        <taxon>Bacteroidota</taxon>
        <taxon>Cytophagia</taxon>
        <taxon>Cytophagales</taxon>
        <taxon>Flammeovirgaceae</taxon>
        <taxon>Sediminitomix</taxon>
    </lineage>
</organism>
<dbReference type="Pfam" id="PF09694">
    <property type="entry name" value="Gcw_chp"/>
    <property type="match status" value="1"/>
</dbReference>
<sequence length="225" mass="26191">MKKLWIYILFLKMTIGTATLNAQDKLKLELGVEFVSRYVWRGIDYGNSPAIQPDLLISYHGFFIGGWGSYALFKKNNTTEFEYRLGYTFERLGMTILLTDYYYSTALIDTVKKGFSREENISFYGHSIELGLIQNFKNFYFGCFMNLNEDHHLYLESGYNYKGFEFVIGAGNRDYTSEGEFYIVNLSLVKNIEIKYTESRSLSLFWGGLYNPDTNVFHFVFGATF</sequence>
<evidence type="ECO:0000313" key="1">
    <source>
        <dbReference type="EMBL" id="PWJ41779.1"/>
    </source>
</evidence>
<reference evidence="1 2" key="1">
    <citation type="submission" date="2018-03" db="EMBL/GenBank/DDBJ databases">
        <title>Genomic Encyclopedia of Archaeal and Bacterial Type Strains, Phase II (KMG-II): from individual species to whole genera.</title>
        <authorList>
            <person name="Goeker M."/>
        </authorList>
    </citation>
    <scope>NUCLEOTIDE SEQUENCE [LARGE SCALE GENOMIC DNA]</scope>
    <source>
        <strain evidence="1 2">DSM 28229</strain>
    </source>
</reference>
<protein>
    <submittedName>
        <fullName evidence="1">Uncharacterized protein Gcw-chp</fullName>
    </submittedName>
</protein>
<accession>A0A315Z9A1</accession>
<gene>
    <name evidence="1" type="ORF">BC781_10329</name>
</gene>
<dbReference type="Proteomes" id="UP000245535">
    <property type="component" value="Unassembled WGS sequence"/>
</dbReference>
<dbReference type="OrthoDB" id="1065092at2"/>
<dbReference type="InterPro" id="IPR010239">
    <property type="entry name" value="CHP02001"/>
</dbReference>
<proteinExistence type="predicted"/>
<dbReference type="AlphaFoldDB" id="A0A315Z9A1"/>
<keyword evidence="2" id="KW-1185">Reference proteome</keyword>
<dbReference type="RefSeq" id="WP_109618100.1">
    <property type="nucleotide sequence ID" value="NZ_QGDO01000003.1"/>
</dbReference>
<comment type="caution">
    <text evidence="1">The sequence shown here is derived from an EMBL/GenBank/DDBJ whole genome shotgun (WGS) entry which is preliminary data.</text>
</comment>